<dbReference type="Pfam" id="PF00441">
    <property type="entry name" value="Acyl-CoA_dh_1"/>
    <property type="match status" value="1"/>
</dbReference>
<protein>
    <submittedName>
        <fullName evidence="9">Acyl-CoA dehydrogenase</fullName>
    </submittedName>
</protein>
<dbReference type="Proteomes" id="UP000294513">
    <property type="component" value="Unassembled WGS sequence"/>
</dbReference>
<dbReference type="Gene3D" id="1.20.140.10">
    <property type="entry name" value="Butyryl-CoA Dehydrogenase, subunit A, domain 3"/>
    <property type="match status" value="1"/>
</dbReference>
<keyword evidence="4 5" id="KW-0274">FAD</keyword>
<evidence type="ECO:0000256" key="4">
    <source>
        <dbReference type="ARBA" id="ARBA00022827"/>
    </source>
</evidence>
<gene>
    <name evidence="9" type="ORF">E1298_15635</name>
</gene>
<dbReference type="PANTHER" id="PTHR43884:SF12">
    <property type="entry name" value="ISOVALERYL-COA DEHYDROGENASE, MITOCHONDRIAL-RELATED"/>
    <property type="match status" value="1"/>
</dbReference>
<organism evidence="9 10">
    <name type="scientific">Actinomadura rubrisoli</name>
    <dbReference type="NCBI Taxonomy" id="2530368"/>
    <lineage>
        <taxon>Bacteria</taxon>
        <taxon>Bacillati</taxon>
        <taxon>Actinomycetota</taxon>
        <taxon>Actinomycetes</taxon>
        <taxon>Streptosporangiales</taxon>
        <taxon>Thermomonosporaceae</taxon>
        <taxon>Actinomadura</taxon>
    </lineage>
</organism>
<evidence type="ECO:0000259" key="7">
    <source>
        <dbReference type="Pfam" id="PF02770"/>
    </source>
</evidence>
<dbReference type="InterPro" id="IPR029063">
    <property type="entry name" value="SAM-dependent_MTases_sf"/>
</dbReference>
<dbReference type="GO" id="GO:0003995">
    <property type="term" value="F:acyl-CoA dehydrogenase activity"/>
    <property type="evidence" value="ECO:0007669"/>
    <property type="project" value="TreeGrafter"/>
</dbReference>
<comment type="cofactor">
    <cofactor evidence="1 5">
        <name>FAD</name>
        <dbReference type="ChEBI" id="CHEBI:57692"/>
    </cofactor>
</comment>
<evidence type="ECO:0000259" key="6">
    <source>
        <dbReference type="Pfam" id="PF00441"/>
    </source>
</evidence>
<evidence type="ECO:0000256" key="3">
    <source>
        <dbReference type="ARBA" id="ARBA00022630"/>
    </source>
</evidence>
<dbReference type="Gene3D" id="3.40.50.150">
    <property type="entry name" value="Vaccinia Virus protein VP39"/>
    <property type="match status" value="1"/>
</dbReference>
<dbReference type="Gene3D" id="2.40.110.10">
    <property type="entry name" value="Butyryl-CoA Dehydrogenase, subunit A, domain 2"/>
    <property type="match status" value="1"/>
</dbReference>
<feature type="domain" description="Acyl-CoA dehydrogenase/oxidase N-terminal" evidence="8">
    <location>
        <begin position="11"/>
        <end position="120"/>
    </location>
</feature>
<dbReference type="CDD" id="cd00567">
    <property type="entry name" value="ACAD"/>
    <property type="match status" value="1"/>
</dbReference>
<dbReference type="InterPro" id="IPR009075">
    <property type="entry name" value="AcylCo_DH/oxidase_C"/>
</dbReference>
<dbReference type="InterPro" id="IPR036388">
    <property type="entry name" value="WH-like_DNA-bd_sf"/>
</dbReference>
<comment type="similarity">
    <text evidence="2 5">Belongs to the acyl-CoA dehydrogenase family.</text>
</comment>
<dbReference type="SUPFAM" id="SSF47203">
    <property type="entry name" value="Acyl-CoA dehydrogenase C-terminal domain-like"/>
    <property type="match status" value="1"/>
</dbReference>
<feature type="domain" description="Acyl-CoA oxidase/dehydrogenase middle" evidence="7">
    <location>
        <begin position="140"/>
        <end position="212"/>
    </location>
</feature>
<dbReference type="AlphaFoldDB" id="A0A4V2YX32"/>
<reference evidence="9 10" key="1">
    <citation type="submission" date="2019-03" db="EMBL/GenBank/DDBJ databases">
        <title>Draft genome sequences of novel Actinobacteria.</title>
        <authorList>
            <person name="Sahin N."/>
            <person name="Ay H."/>
            <person name="Saygin H."/>
        </authorList>
    </citation>
    <scope>NUCLEOTIDE SEQUENCE [LARGE SCALE GENOMIC DNA]</scope>
    <source>
        <strain evidence="9 10">H3C3</strain>
    </source>
</reference>
<dbReference type="Gene3D" id="1.10.10.10">
    <property type="entry name" value="Winged helix-like DNA-binding domain superfamily/Winged helix DNA-binding domain"/>
    <property type="match status" value="1"/>
</dbReference>
<dbReference type="GO" id="GO:0050660">
    <property type="term" value="F:flavin adenine dinucleotide binding"/>
    <property type="evidence" value="ECO:0007669"/>
    <property type="project" value="InterPro"/>
</dbReference>
<dbReference type="Pfam" id="PF02770">
    <property type="entry name" value="Acyl-CoA_dh_M"/>
    <property type="match status" value="1"/>
</dbReference>
<dbReference type="InterPro" id="IPR046373">
    <property type="entry name" value="Acyl-CoA_Oxase/DH_mid-dom_sf"/>
</dbReference>
<comment type="caution">
    <text evidence="9">The sequence shown here is derived from an EMBL/GenBank/DDBJ whole genome shotgun (WGS) entry which is preliminary data.</text>
</comment>
<evidence type="ECO:0000256" key="5">
    <source>
        <dbReference type="RuleBase" id="RU362125"/>
    </source>
</evidence>
<dbReference type="InterPro" id="IPR037069">
    <property type="entry name" value="AcylCoA_DH/ox_N_sf"/>
</dbReference>
<dbReference type="OrthoDB" id="6967078at2"/>
<keyword evidence="5" id="KW-0560">Oxidoreductase</keyword>
<dbReference type="SUPFAM" id="SSF56645">
    <property type="entry name" value="Acyl-CoA dehydrogenase NM domain-like"/>
    <property type="match status" value="1"/>
</dbReference>
<dbReference type="Pfam" id="PF02771">
    <property type="entry name" value="Acyl-CoA_dh_N"/>
    <property type="match status" value="1"/>
</dbReference>
<dbReference type="PANTHER" id="PTHR43884">
    <property type="entry name" value="ACYL-COA DEHYDROGENASE"/>
    <property type="match status" value="1"/>
</dbReference>
<dbReference type="RefSeq" id="WP_131893779.1">
    <property type="nucleotide sequence ID" value="NZ_SMKU01000068.1"/>
</dbReference>
<dbReference type="SUPFAM" id="SSF53335">
    <property type="entry name" value="S-adenosyl-L-methionine-dependent methyltransferases"/>
    <property type="match status" value="1"/>
</dbReference>
<proteinExistence type="inferred from homology"/>
<accession>A0A4V2YX32</accession>
<evidence type="ECO:0000256" key="2">
    <source>
        <dbReference type="ARBA" id="ARBA00009347"/>
    </source>
</evidence>
<dbReference type="InterPro" id="IPR036250">
    <property type="entry name" value="AcylCo_DH-like_C"/>
</dbReference>
<dbReference type="InterPro" id="IPR013786">
    <property type="entry name" value="AcylCoA_DH/ox_N"/>
</dbReference>
<keyword evidence="3 5" id="KW-0285">Flavoprotein</keyword>
<evidence type="ECO:0000313" key="10">
    <source>
        <dbReference type="Proteomes" id="UP000294513"/>
    </source>
</evidence>
<evidence type="ECO:0000313" key="9">
    <source>
        <dbReference type="EMBL" id="TDD87827.1"/>
    </source>
</evidence>
<name>A0A4V2YX32_9ACTN</name>
<keyword evidence="10" id="KW-1185">Reference proteome</keyword>
<dbReference type="Gene3D" id="1.10.540.10">
    <property type="entry name" value="Acyl-CoA dehydrogenase/oxidase, N-terminal domain"/>
    <property type="match status" value="1"/>
</dbReference>
<evidence type="ECO:0000256" key="1">
    <source>
        <dbReference type="ARBA" id="ARBA00001974"/>
    </source>
</evidence>
<feature type="domain" description="Acyl-CoA dehydrogenase/oxidase C-terminal" evidence="6">
    <location>
        <begin position="225"/>
        <end position="372"/>
    </location>
</feature>
<dbReference type="InterPro" id="IPR006091">
    <property type="entry name" value="Acyl-CoA_Oxase/DH_mid-dom"/>
</dbReference>
<dbReference type="InterPro" id="IPR009100">
    <property type="entry name" value="AcylCoA_DH/oxidase_NM_dom_sf"/>
</dbReference>
<sequence length="661" mass="70248">MRADEFALVAEQARREFAGFVRDHVNAGAHDRAWRCAGLPLPVFRAAAEAGLLGFALPTRIGGTGRSSRDWGLVLEEVAFLARDQGFTDLLDITVSVARMIADAASPDLVDRYARPLAAGRRLGTVAVFENRDRFDERSTARRTGGGWRLSAHKPIVAGALLADVFLVSARDPDSGDTLVFLVERTDPGVLVRPVATAGAHSVAIGSLTVTDLLLDDARLLWPADGLSALNLHFNGRRVGSAAATCGTMRGVFEDCLRRLTTRHRGGRVVLDFPNVQLSIGRMRVAVESSRAMLHRTLAAADGLDPYFDPLAAATKQFVTDQGIWLSQTVLSLMGGEGYLRSHPWERVARDMLGLVAGSGPQETLLLQIGEHTAGQAEHRRLRMERITATVTDLLDRSGAAATVAAALETGMLDLMDRPVDVSALAGVAGLPEDVTAAVLEVLVALGLVHADGARFTVDAGCAPFLHGGPERTLLARALDDSTPRPRSIVGPGGPSIPYGALLDTIVPVLARELDGFDECLHGPSPHVLHIGRAEDGWAAEFTRRYPGPELTSSRADDAPTAGEARFDLVWICAPAPAPLLTTDALRRLRRDLRPGGWLLIHTLTAEGEPLGAAVSRLRSVAAGGSALPPDEIQRTLRDAGYIAVQALAPPAGTLIAANAT</sequence>
<dbReference type="EMBL" id="SMKU01000068">
    <property type="protein sequence ID" value="TDD87827.1"/>
    <property type="molecule type" value="Genomic_DNA"/>
</dbReference>
<evidence type="ECO:0000259" key="8">
    <source>
        <dbReference type="Pfam" id="PF02771"/>
    </source>
</evidence>